<feature type="region of interest" description="Disordered" evidence="1">
    <location>
        <begin position="786"/>
        <end position="871"/>
    </location>
</feature>
<name>A0A4U0VHH1_9PEZI</name>
<feature type="compositionally biased region" description="Polar residues" evidence="1">
    <location>
        <begin position="91"/>
        <end position="107"/>
    </location>
</feature>
<protein>
    <submittedName>
        <fullName evidence="2">Uncharacterized protein</fullName>
    </submittedName>
</protein>
<feature type="compositionally biased region" description="Polar residues" evidence="1">
    <location>
        <begin position="59"/>
        <end position="70"/>
    </location>
</feature>
<reference evidence="2 3" key="1">
    <citation type="submission" date="2017-03" db="EMBL/GenBank/DDBJ databases">
        <title>Genomes of endolithic fungi from Antarctica.</title>
        <authorList>
            <person name="Coleine C."/>
            <person name="Masonjones S."/>
            <person name="Stajich J.E."/>
        </authorList>
    </citation>
    <scope>NUCLEOTIDE SEQUENCE [LARGE SCALE GENOMIC DNA]</scope>
    <source>
        <strain evidence="2 3">CCFEE 5311</strain>
    </source>
</reference>
<gene>
    <name evidence="2" type="ORF">B0A54_02090</name>
</gene>
<dbReference type="AlphaFoldDB" id="A0A4U0VHH1"/>
<evidence type="ECO:0000313" key="2">
    <source>
        <dbReference type="EMBL" id="TKA47716.1"/>
    </source>
</evidence>
<feature type="compositionally biased region" description="Basic and acidic residues" evidence="1">
    <location>
        <begin position="172"/>
        <end position="182"/>
    </location>
</feature>
<feature type="compositionally biased region" description="Low complexity" evidence="1">
    <location>
        <begin position="478"/>
        <end position="491"/>
    </location>
</feature>
<feature type="compositionally biased region" description="Low complexity" evidence="1">
    <location>
        <begin position="375"/>
        <end position="388"/>
    </location>
</feature>
<feature type="region of interest" description="Disordered" evidence="1">
    <location>
        <begin position="366"/>
        <end position="397"/>
    </location>
</feature>
<organism evidence="2 3">
    <name type="scientific">Friedmanniomyces endolithicus</name>
    <dbReference type="NCBI Taxonomy" id="329885"/>
    <lineage>
        <taxon>Eukaryota</taxon>
        <taxon>Fungi</taxon>
        <taxon>Dikarya</taxon>
        <taxon>Ascomycota</taxon>
        <taxon>Pezizomycotina</taxon>
        <taxon>Dothideomycetes</taxon>
        <taxon>Dothideomycetidae</taxon>
        <taxon>Mycosphaerellales</taxon>
        <taxon>Teratosphaeriaceae</taxon>
        <taxon>Friedmanniomyces</taxon>
    </lineage>
</organism>
<feature type="region of interest" description="Disordered" evidence="1">
    <location>
        <begin position="749"/>
        <end position="769"/>
    </location>
</feature>
<feature type="compositionally biased region" description="Polar residues" evidence="1">
    <location>
        <begin position="786"/>
        <end position="812"/>
    </location>
</feature>
<dbReference type="STRING" id="329885.A0A4U0VHH1"/>
<feature type="compositionally biased region" description="Basic and acidic residues" evidence="1">
    <location>
        <begin position="493"/>
        <end position="504"/>
    </location>
</feature>
<feature type="region of interest" description="Disordered" evidence="1">
    <location>
        <begin position="883"/>
        <end position="940"/>
    </location>
</feature>
<feature type="compositionally biased region" description="Polar residues" evidence="1">
    <location>
        <begin position="505"/>
        <end position="514"/>
    </location>
</feature>
<dbReference type="Proteomes" id="UP000310066">
    <property type="component" value="Unassembled WGS sequence"/>
</dbReference>
<feature type="compositionally biased region" description="Polar residues" evidence="1">
    <location>
        <begin position="118"/>
        <end position="144"/>
    </location>
</feature>
<proteinExistence type="predicted"/>
<sequence length="1125" mass="120980">MTLTERDINTQRDLPRNKRHSVQQDLAYTRLNDENSPSPGLRGKSTKTAPLSQRLLAPTKSSAAKATITSPRVAGPSTPQPRASSKLPRRTTPNTAPSMTGNGSSVGSPLILEAGLEFTTTDQPADSRSTHSQTDLPRKTSVQITAPVVQPGEKPLPSRPCASLAHTLSPSKDSRTLMDASEKPLQQSVEGKLYDWTAMLPASASGVTLEASDVDKAEPLRSTDLLTASPENIFSPDRWHARVPNTLVNTSLAASGDEEGEFDASERSSSSTFLSADDGNVRRHTNSDESPATSAPSGHIASVMQHSVDNDTDSKGHDDSSYLSDLQTEHPRRNALLKAQHGHGFVTAPSLEQECPTLILGKLRSVADSRPHSPSPASFSRPRPSSISHGRGLPSPNTTAAEAAKVLRAQKTASRIPLPDPKKAMLVDVKTRTSAATQKSDCAPSFGSRRLDAPDTLRILDQGIKRRQMNQPKRTNTERSTATTETSSTGTYRHNEIPQVDRSKNNTPDGTLGTSSSEEEEIATPTYHVGFGDDAGLREKHTDGHSNSFYHTAAIKLFDGAVSALGRTPPPTSRYMDPLQTIPSEVILPACNGDELSHPPTHSRMAPDLKSLNKRLSDLHTAHADYTAARIGDRARVPESTKYSLLELLNEYTSQDSHHSKDGCSVLDAETKKHITRTLSMLEGNGSPPHTDVDNETLLRLFGHLKRGVERQPESVSFIDNAAAAEQFLAHANDGSLVVHDVAGTITGTHSTSLDREEESSPADARPPLPLIEAVASKWSESTGSVEALSPVSSQVSPRHMQTATRTNQLQGPPQRAPPDPPRSIGYPSRISSKASALIGPGEPGVATPPVPFRRPTSPTMGKRQPGSVRAARDTLHHMKGGFARTTASAESKKSPKMPTPTTRPLQLPETAQRGRVPSAEQTRSQGACPVVPKKRSRSKSRYVLDKLNGLFSTKREKRGSTMPPVPSIAELDATSTLAPEITVTGNTILPFSRSPSGVKMPTMSPALNPPMLTEISRLGTPSSMDSPINSVTGADDNNPDALQHWAFALVSKAARERDPVRKVRLVAFAKVLNDSLISARETQISAETAQQAARSAQLSYEKTQESMAMLQRLAASLVVRGGRR</sequence>
<accession>A0A4U0VHH1</accession>
<feature type="region of interest" description="Disordered" evidence="1">
    <location>
        <begin position="1"/>
        <end position="184"/>
    </location>
</feature>
<feature type="region of interest" description="Disordered" evidence="1">
    <location>
        <begin position="254"/>
        <end position="299"/>
    </location>
</feature>
<dbReference type="EMBL" id="NAJP01000005">
    <property type="protein sequence ID" value="TKA47716.1"/>
    <property type="molecule type" value="Genomic_DNA"/>
</dbReference>
<evidence type="ECO:0000313" key="3">
    <source>
        <dbReference type="Proteomes" id="UP000310066"/>
    </source>
</evidence>
<evidence type="ECO:0000256" key="1">
    <source>
        <dbReference type="SAM" id="MobiDB-lite"/>
    </source>
</evidence>
<dbReference type="OrthoDB" id="3896449at2759"/>
<feature type="region of interest" description="Disordered" evidence="1">
    <location>
        <begin position="431"/>
        <end position="523"/>
    </location>
</feature>
<feature type="compositionally biased region" description="Basic and acidic residues" evidence="1">
    <location>
        <begin position="1"/>
        <end position="16"/>
    </location>
</feature>
<comment type="caution">
    <text evidence="2">The sequence shown here is derived from an EMBL/GenBank/DDBJ whole genome shotgun (WGS) entry which is preliminary data.</text>
</comment>